<protein>
    <submittedName>
        <fullName evidence="1">P-loop containing nucleoside triphosphate hydrolase protein</fullName>
    </submittedName>
</protein>
<sequence>MGPTGVGKSSFINTAIGRDAPPVGHDLKSGTAEIVHAIVPYPSDPNRRVIFIDTPGFDDTYVDDSEILRRIAVWLARSYSDDMKLAGVIYLHGISQTRMLGTSLKNLSMFRKLCGNDALKNIILATTKWGDIEDEAGLSREEQLRSTFWKDMIGHGSRMGQFRDNYESAWKIVDMIATAEPLDALSRA</sequence>
<keyword evidence="1" id="KW-0378">Hydrolase</keyword>
<gene>
    <name evidence="1" type="ORF">BJ138DRAFT_1138385</name>
</gene>
<dbReference type="Proteomes" id="UP000790377">
    <property type="component" value="Unassembled WGS sequence"/>
</dbReference>
<evidence type="ECO:0000313" key="2">
    <source>
        <dbReference type="Proteomes" id="UP000790377"/>
    </source>
</evidence>
<reference evidence="1" key="1">
    <citation type="journal article" date="2021" name="New Phytol.">
        <title>Evolutionary innovations through gain and loss of genes in the ectomycorrhizal Boletales.</title>
        <authorList>
            <person name="Wu G."/>
            <person name="Miyauchi S."/>
            <person name="Morin E."/>
            <person name="Kuo A."/>
            <person name="Drula E."/>
            <person name="Varga T."/>
            <person name="Kohler A."/>
            <person name="Feng B."/>
            <person name="Cao Y."/>
            <person name="Lipzen A."/>
            <person name="Daum C."/>
            <person name="Hundley H."/>
            <person name="Pangilinan J."/>
            <person name="Johnson J."/>
            <person name="Barry K."/>
            <person name="LaButti K."/>
            <person name="Ng V."/>
            <person name="Ahrendt S."/>
            <person name="Min B."/>
            <person name="Choi I.G."/>
            <person name="Park H."/>
            <person name="Plett J.M."/>
            <person name="Magnuson J."/>
            <person name="Spatafora J.W."/>
            <person name="Nagy L.G."/>
            <person name="Henrissat B."/>
            <person name="Grigoriev I.V."/>
            <person name="Yang Z.L."/>
            <person name="Xu J."/>
            <person name="Martin F.M."/>
        </authorList>
    </citation>
    <scope>NUCLEOTIDE SEQUENCE</scope>
    <source>
        <strain evidence="1">ATCC 28755</strain>
    </source>
</reference>
<keyword evidence="2" id="KW-1185">Reference proteome</keyword>
<name>A0ACB7ZVT5_9AGAM</name>
<accession>A0ACB7ZVT5</accession>
<comment type="caution">
    <text evidence="1">The sequence shown here is derived from an EMBL/GenBank/DDBJ whole genome shotgun (WGS) entry which is preliminary data.</text>
</comment>
<dbReference type="EMBL" id="MU268289">
    <property type="protein sequence ID" value="KAH7905041.1"/>
    <property type="molecule type" value="Genomic_DNA"/>
</dbReference>
<evidence type="ECO:0000313" key="1">
    <source>
        <dbReference type="EMBL" id="KAH7905041.1"/>
    </source>
</evidence>
<organism evidence="1 2">
    <name type="scientific">Hygrophoropsis aurantiaca</name>
    <dbReference type="NCBI Taxonomy" id="72124"/>
    <lineage>
        <taxon>Eukaryota</taxon>
        <taxon>Fungi</taxon>
        <taxon>Dikarya</taxon>
        <taxon>Basidiomycota</taxon>
        <taxon>Agaricomycotina</taxon>
        <taxon>Agaricomycetes</taxon>
        <taxon>Agaricomycetidae</taxon>
        <taxon>Boletales</taxon>
        <taxon>Coniophorineae</taxon>
        <taxon>Hygrophoropsidaceae</taxon>
        <taxon>Hygrophoropsis</taxon>
    </lineage>
</organism>
<proteinExistence type="predicted"/>